<reference evidence="5" key="1">
    <citation type="journal article" date="2019" name="Int. J. Syst. Evol. Microbiol.">
        <title>The Global Catalogue of Microorganisms (GCM) 10K type strain sequencing project: providing services to taxonomists for standard genome sequencing and annotation.</title>
        <authorList>
            <consortium name="The Broad Institute Genomics Platform"/>
            <consortium name="The Broad Institute Genome Sequencing Center for Infectious Disease"/>
            <person name="Wu L."/>
            <person name="Ma J."/>
        </authorList>
    </citation>
    <scope>NUCLEOTIDE SEQUENCE [LARGE SCALE GENOMIC DNA]</scope>
    <source>
        <strain evidence="5">CGMCC 4.7139</strain>
    </source>
</reference>
<dbReference type="RefSeq" id="WP_381197094.1">
    <property type="nucleotide sequence ID" value="NZ_JBHSFE010000014.1"/>
</dbReference>
<dbReference type="InterPro" id="IPR050963">
    <property type="entry name" value="Sirohydro_Cobaltochel/CbiX"/>
</dbReference>
<dbReference type="PANTHER" id="PTHR33542">
    <property type="entry name" value="SIROHYDROCHLORIN FERROCHELATASE, CHLOROPLASTIC"/>
    <property type="match status" value="1"/>
</dbReference>
<dbReference type="InterPro" id="IPR002762">
    <property type="entry name" value="CbiX-like"/>
</dbReference>
<evidence type="ECO:0000256" key="2">
    <source>
        <dbReference type="ARBA" id="ARBA00023239"/>
    </source>
</evidence>
<dbReference type="Proteomes" id="UP001595993">
    <property type="component" value="Unassembled WGS sequence"/>
</dbReference>
<name>A0ABV9G6G9_9ACTN</name>
<feature type="compositionally biased region" description="Basic and acidic residues" evidence="3">
    <location>
        <begin position="11"/>
        <end position="33"/>
    </location>
</feature>
<dbReference type="Pfam" id="PF01903">
    <property type="entry name" value="CbiX"/>
    <property type="match status" value="2"/>
</dbReference>
<gene>
    <name evidence="4" type="ORF">ACFO9E_18765</name>
</gene>
<protein>
    <submittedName>
        <fullName evidence="4">Sirohydrochlorin chelatase</fullName>
    </submittedName>
</protein>
<keyword evidence="5" id="KW-1185">Reference proteome</keyword>
<sequence length="350" mass="37570">MTEPAYLHESLPPDRESVPLERTPLDPRSLDTKLLDPRSLDTKLLDPRSLDTKLLDPRPLDAAPLDTTAQLLLRITDQLGSQLSHVTLNGARRRMPPTERPTLVAVAHGSRDPRALHTATELLDRVRELRPGLDVRLGHIELNEPLLPATLAALEGERRAGGTRAVLVPLLLSRGYHVKHDLPRAVAAVPGADIRIAAPLGPHPLLVEALCSRLAEAGWRPEDGTSRGAGVVLAAAGSRDPDSASDTRRTAELLSERLGGVPVVPAYASAARPTVPAAVRALTARGRHRIAVASYFAFPGLFATRSAAAAPWIAAEPLGPHPALARLLLQRYDEALSTAYPSQRRELAPA</sequence>
<dbReference type="CDD" id="cd03414">
    <property type="entry name" value="CbiX_SirB_C"/>
    <property type="match status" value="1"/>
</dbReference>
<dbReference type="SUPFAM" id="SSF53800">
    <property type="entry name" value="Chelatase"/>
    <property type="match status" value="1"/>
</dbReference>
<dbReference type="PANTHER" id="PTHR33542:SF5">
    <property type="entry name" value="FERROCHELATASE CHE1"/>
    <property type="match status" value="1"/>
</dbReference>
<accession>A0ABV9G6G9</accession>
<evidence type="ECO:0000256" key="3">
    <source>
        <dbReference type="SAM" id="MobiDB-lite"/>
    </source>
</evidence>
<evidence type="ECO:0000313" key="5">
    <source>
        <dbReference type="Proteomes" id="UP001595993"/>
    </source>
</evidence>
<feature type="region of interest" description="Disordered" evidence="3">
    <location>
        <begin position="1"/>
        <end position="33"/>
    </location>
</feature>
<dbReference type="CDD" id="cd03416">
    <property type="entry name" value="CbiX_SirB_N"/>
    <property type="match status" value="1"/>
</dbReference>
<evidence type="ECO:0000313" key="4">
    <source>
        <dbReference type="EMBL" id="MFC4609843.1"/>
    </source>
</evidence>
<comment type="caution">
    <text evidence="4">The sequence shown here is derived from an EMBL/GenBank/DDBJ whole genome shotgun (WGS) entry which is preliminary data.</text>
</comment>
<evidence type="ECO:0000256" key="1">
    <source>
        <dbReference type="ARBA" id="ARBA00022723"/>
    </source>
</evidence>
<organism evidence="4 5">
    <name type="scientific">Streptomyces maoxianensis</name>
    <dbReference type="NCBI Taxonomy" id="1459942"/>
    <lineage>
        <taxon>Bacteria</taxon>
        <taxon>Bacillati</taxon>
        <taxon>Actinomycetota</taxon>
        <taxon>Actinomycetes</taxon>
        <taxon>Kitasatosporales</taxon>
        <taxon>Streptomycetaceae</taxon>
        <taxon>Streptomyces</taxon>
    </lineage>
</organism>
<keyword evidence="2" id="KW-0456">Lyase</keyword>
<keyword evidence="1" id="KW-0479">Metal-binding</keyword>
<dbReference type="Gene3D" id="3.40.50.1400">
    <property type="match status" value="2"/>
</dbReference>
<dbReference type="EMBL" id="JBHSFE010000014">
    <property type="protein sequence ID" value="MFC4609843.1"/>
    <property type="molecule type" value="Genomic_DNA"/>
</dbReference>
<proteinExistence type="predicted"/>